<protein>
    <recommendedName>
        <fullName evidence="3">CUE domain-containing protein</fullName>
    </recommendedName>
</protein>
<feature type="compositionally biased region" description="Polar residues" evidence="1">
    <location>
        <begin position="227"/>
        <end position="238"/>
    </location>
</feature>
<gene>
    <name evidence="2" type="ORF">RMAR00112_LOCUS29843</name>
</gene>
<evidence type="ECO:0000313" key="2">
    <source>
        <dbReference type="EMBL" id="CAE0061774.1"/>
    </source>
</evidence>
<feature type="region of interest" description="Disordered" evidence="1">
    <location>
        <begin position="205"/>
        <end position="259"/>
    </location>
</feature>
<dbReference type="AlphaFoldDB" id="A0A7S3EL47"/>
<proteinExistence type="predicted"/>
<name>A0A7S3EL47_9RHOD</name>
<sequence length="259" mass="28001">MASFGEEEIAAVAAVVPGVSKERAKVTLEAFNGNVDRAVLHLVSESENTTTSGTTADSTPNQPSTGVSDPPPASNVVYDSGDREADERLEKQMQDDESFARSLQEEERRRYSMNMYRATGTGRPQGATTDAVEFGESLQDGFSSALTKAKEFGNGGARGEHGQYLIHAAHLTHTGLLFHFMIVFPFAATASKLGALYNSYMKEESSSTVQPERSVEPMESPAEQELGSFTESDYNTGANLRRETAQGKCPSPQSFRKGP</sequence>
<dbReference type="EMBL" id="HBHW01038885">
    <property type="protein sequence ID" value="CAE0061774.1"/>
    <property type="molecule type" value="Transcribed_RNA"/>
</dbReference>
<feature type="compositionally biased region" description="Basic and acidic residues" evidence="1">
    <location>
        <begin position="80"/>
        <end position="94"/>
    </location>
</feature>
<dbReference type="InterPro" id="IPR009060">
    <property type="entry name" value="UBA-like_sf"/>
</dbReference>
<feature type="region of interest" description="Disordered" evidence="1">
    <location>
        <begin position="45"/>
        <end position="106"/>
    </location>
</feature>
<evidence type="ECO:0000256" key="1">
    <source>
        <dbReference type="SAM" id="MobiDB-lite"/>
    </source>
</evidence>
<accession>A0A7S3EL47</accession>
<organism evidence="2">
    <name type="scientific">Rhodosorus marinus</name>
    <dbReference type="NCBI Taxonomy" id="101924"/>
    <lineage>
        <taxon>Eukaryota</taxon>
        <taxon>Rhodophyta</taxon>
        <taxon>Stylonematophyceae</taxon>
        <taxon>Stylonematales</taxon>
        <taxon>Stylonemataceae</taxon>
        <taxon>Rhodosorus</taxon>
    </lineage>
</organism>
<feature type="compositionally biased region" description="Low complexity" evidence="1">
    <location>
        <begin position="45"/>
        <end position="59"/>
    </location>
</feature>
<reference evidence="2" key="1">
    <citation type="submission" date="2021-01" db="EMBL/GenBank/DDBJ databases">
        <authorList>
            <person name="Corre E."/>
            <person name="Pelletier E."/>
            <person name="Niang G."/>
            <person name="Scheremetjew M."/>
            <person name="Finn R."/>
            <person name="Kale V."/>
            <person name="Holt S."/>
            <person name="Cochrane G."/>
            <person name="Meng A."/>
            <person name="Brown T."/>
            <person name="Cohen L."/>
        </authorList>
    </citation>
    <scope>NUCLEOTIDE SEQUENCE</scope>
    <source>
        <strain evidence="2">CCMP 769</strain>
    </source>
</reference>
<evidence type="ECO:0008006" key="3">
    <source>
        <dbReference type="Google" id="ProtNLM"/>
    </source>
</evidence>
<dbReference type="SUPFAM" id="SSF46934">
    <property type="entry name" value="UBA-like"/>
    <property type="match status" value="1"/>
</dbReference>